<dbReference type="CDD" id="cd00093">
    <property type="entry name" value="HTH_XRE"/>
    <property type="match status" value="1"/>
</dbReference>
<gene>
    <name evidence="3" type="ORF">C823_02143</name>
</gene>
<keyword evidence="1" id="KW-0238">DNA-binding</keyword>
<dbReference type="eggNOG" id="COG1396">
    <property type="taxonomic scope" value="Bacteria"/>
</dbReference>
<dbReference type="STRING" id="1235802.C823_02143"/>
<dbReference type="PANTHER" id="PTHR46797:SF1">
    <property type="entry name" value="METHYLPHOSPHONATE SYNTHASE"/>
    <property type="match status" value="1"/>
</dbReference>
<organism evidence="3 4">
    <name type="scientific">Eubacterium plexicaudatum ASF492</name>
    <dbReference type="NCBI Taxonomy" id="1235802"/>
    <lineage>
        <taxon>Bacteria</taxon>
        <taxon>Bacillati</taxon>
        <taxon>Bacillota</taxon>
        <taxon>Clostridia</taxon>
        <taxon>Eubacteriales</taxon>
        <taxon>Eubacteriaceae</taxon>
        <taxon>Eubacterium</taxon>
    </lineage>
</organism>
<dbReference type="GO" id="GO:0005829">
    <property type="term" value="C:cytosol"/>
    <property type="evidence" value="ECO:0007669"/>
    <property type="project" value="TreeGrafter"/>
</dbReference>
<evidence type="ECO:0000256" key="1">
    <source>
        <dbReference type="ARBA" id="ARBA00023125"/>
    </source>
</evidence>
<dbReference type="Proteomes" id="UP000012589">
    <property type="component" value="Unassembled WGS sequence"/>
</dbReference>
<sequence>MQELDYVKVGERIRQVRKVKGWSQEKLAKKCGISLNFMGKIERGKRKMSMDTFASLCQQLEVDADALLWGTVQSSDMAVKNMWKHPSKEDSDSYSMYIRIMKSVADIMNEV</sequence>
<dbReference type="PROSITE" id="PS50943">
    <property type="entry name" value="HTH_CROC1"/>
    <property type="match status" value="1"/>
</dbReference>
<dbReference type="InterPro" id="IPR010982">
    <property type="entry name" value="Lambda_DNA-bd_dom_sf"/>
</dbReference>
<evidence type="ECO:0000259" key="2">
    <source>
        <dbReference type="PROSITE" id="PS50943"/>
    </source>
</evidence>
<evidence type="ECO:0000313" key="3">
    <source>
        <dbReference type="EMBL" id="EMZ27794.1"/>
    </source>
</evidence>
<dbReference type="Gene3D" id="1.10.260.40">
    <property type="entry name" value="lambda repressor-like DNA-binding domains"/>
    <property type="match status" value="1"/>
</dbReference>
<proteinExistence type="predicted"/>
<dbReference type="InterPro" id="IPR050807">
    <property type="entry name" value="TransReg_Diox_bact_type"/>
</dbReference>
<dbReference type="InterPro" id="IPR001387">
    <property type="entry name" value="Cro/C1-type_HTH"/>
</dbReference>
<comment type="caution">
    <text evidence="3">The sequence shown here is derived from an EMBL/GenBank/DDBJ whole genome shotgun (WGS) entry which is preliminary data.</text>
</comment>
<dbReference type="SUPFAM" id="SSF47413">
    <property type="entry name" value="lambda repressor-like DNA-binding domains"/>
    <property type="match status" value="1"/>
</dbReference>
<dbReference type="EMBL" id="AQFT01000067">
    <property type="protein sequence ID" value="EMZ27794.1"/>
    <property type="molecule type" value="Genomic_DNA"/>
</dbReference>
<dbReference type="AlphaFoldDB" id="N2ATG3"/>
<dbReference type="HOGENOM" id="CLU_066192_17_6_9"/>
<dbReference type="OrthoDB" id="9805605at2"/>
<dbReference type="PATRIC" id="fig|1235802.3.peg.2278"/>
<dbReference type="GO" id="GO:0003677">
    <property type="term" value="F:DNA binding"/>
    <property type="evidence" value="ECO:0007669"/>
    <property type="project" value="UniProtKB-KW"/>
</dbReference>
<evidence type="ECO:0000313" key="4">
    <source>
        <dbReference type="Proteomes" id="UP000012589"/>
    </source>
</evidence>
<name>N2ATG3_9FIRM</name>
<keyword evidence="4" id="KW-1185">Reference proteome</keyword>
<feature type="domain" description="HTH cro/C1-type" evidence="2">
    <location>
        <begin position="13"/>
        <end position="67"/>
    </location>
</feature>
<dbReference type="PANTHER" id="PTHR46797">
    <property type="entry name" value="HTH-TYPE TRANSCRIPTIONAL REGULATOR"/>
    <property type="match status" value="1"/>
</dbReference>
<reference evidence="3 4" key="1">
    <citation type="journal article" date="2014" name="Genome Announc.">
        <title>Draft genome sequences of the altered schaedler flora, a defined bacterial community from gnotobiotic mice.</title>
        <authorList>
            <person name="Wannemuehler M.J."/>
            <person name="Overstreet A.M."/>
            <person name="Ward D.V."/>
            <person name="Phillips G.J."/>
        </authorList>
    </citation>
    <scope>NUCLEOTIDE SEQUENCE [LARGE SCALE GENOMIC DNA]</scope>
    <source>
        <strain evidence="3 4">ASF492</strain>
    </source>
</reference>
<dbReference type="SMART" id="SM00530">
    <property type="entry name" value="HTH_XRE"/>
    <property type="match status" value="1"/>
</dbReference>
<accession>N2ATG3</accession>
<dbReference type="Pfam" id="PF12844">
    <property type="entry name" value="HTH_19"/>
    <property type="match status" value="1"/>
</dbReference>
<protein>
    <recommendedName>
        <fullName evidence="2">HTH cro/C1-type domain-containing protein</fullName>
    </recommendedName>
</protein>
<dbReference type="GO" id="GO:0003700">
    <property type="term" value="F:DNA-binding transcription factor activity"/>
    <property type="evidence" value="ECO:0007669"/>
    <property type="project" value="TreeGrafter"/>
</dbReference>